<reference evidence="8 9" key="1">
    <citation type="submission" date="2018-06" db="EMBL/GenBank/DDBJ databases">
        <title>Genomic Encyclopedia of Archaeal and Bacterial Type Strains, Phase II (KMG-II): from individual species to whole genera.</title>
        <authorList>
            <person name="Goeker M."/>
        </authorList>
    </citation>
    <scope>NUCLEOTIDE SEQUENCE [LARGE SCALE GENOMIC DNA]</scope>
    <source>
        <strain evidence="8 9">ATCC 29103</strain>
    </source>
</reference>
<dbReference type="AlphaFoldDB" id="A0A318U4X3"/>
<dbReference type="PRINTS" id="PR00125">
    <property type="entry name" value="ATPASEDELTA"/>
</dbReference>
<keyword evidence="2 7" id="KW-0813">Transport</keyword>
<accession>A0A318U4X3</accession>
<evidence type="ECO:0000256" key="2">
    <source>
        <dbReference type="ARBA" id="ARBA00022448"/>
    </source>
</evidence>
<dbReference type="Proteomes" id="UP000247715">
    <property type="component" value="Unassembled WGS sequence"/>
</dbReference>
<protein>
    <recommendedName>
        <fullName evidence="7">ATP synthase subunit delta</fullName>
    </recommendedName>
    <alternativeName>
        <fullName evidence="7">ATP synthase F(1) sector subunit delta</fullName>
    </alternativeName>
    <alternativeName>
        <fullName evidence="7">F-type ATPase subunit delta</fullName>
        <shortName evidence="7">F-ATPase subunit delta</shortName>
    </alternativeName>
</protein>
<keyword evidence="4 7" id="KW-0406">Ion transport</keyword>
<comment type="subcellular location">
    <subcellularLocation>
        <location evidence="7">Cell membrane</location>
        <topology evidence="7">Peripheral membrane protein</topology>
    </subcellularLocation>
    <subcellularLocation>
        <location evidence="1">Membrane</location>
    </subcellularLocation>
</comment>
<proteinExistence type="inferred from homology"/>
<keyword evidence="3 7" id="KW-0375">Hydrogen ion transport</keyword>
<evidence type="ECO:0000256" key="6">
    <source>
        <dbReference type="ARBA" id="ARBA00023310"/>
    </source>
</evidence>
<evidence type="ECO:0000256" key="4">
    <source>
        <dbReference type="ARBA" id="ARBA00023065"/>
    </source>
</evidence>
<evidence type="ECO:0000256" key="3">
    <source>
        <dbReference type="ARBA" id="ARBA00022781"/>
    </source>
</evidence>
<dbReference type="NCBIfam" id="NF009975">
    <property type="entry name" value="PRK13436.1"/>
    <property type="match status" value="1"/>
</dbReference>
<keyword evidence="7" id="KW-0139">CF(1)</keyword>
<evidence type="ECO:0000313" key="8">
    <source>
        <dbReference type="EMBL" id="PYF43091.1"/>
    </source>
</evidence>
<dbReference type="HAMAP" id="MF_01416">
    <property type="entry name" value="ATP_synth_delta_bact"/>
    <property type="match status" value="1"/>
</dbReference>
<evidence type="ECO:0000256" key="7">
    <source>
        <dbReference type="HAMAP-Rule" id="MF_01416"/>
    </source>
</evidence>
<comment type="function">
    <text evidence="7">This protein is part of the stalk that links CF(0) to CF(1). It either transmits conformational changes from CF(0) to CF(1) or is implicated in proton conduction.</text>
</comment>
<dbReference type="EMBL" id="QKLP01000005">
    <property type="protein sequence ID" value="PYF43091.1"/>
    <property type="molecule type" value="Genomic_DNA"/>
</dbReference>
<dbReference type="GO" id="GO:0045259">
    <property type="term" value="C:proton-transporting ATP synthase complex"/>
    <property type="evidence" value="ECO:0007669"/>
    <property type="project" value="UniProtKB-KW"/>
</dbReference>
<evidence type="ECO:0000256" key="1">
    <source>
        <dbReference type="ARBA" id="ARBA00004370"/>
    </source>
</evidence>
<name>A0A318U4X3_9BACT</name>
<keyword evidence="7" id="KW-1003">Cell membrane</keyword>
<comment type="caution">
    <text evidence="8">The sequence shown here is derived from an EMBL/GenBank/DDBJ whole genome shotgun (WGS) entry which is preliminary data.</text>
</comment>
<evidence type="ECO:0000256" key="5">
    <source>
        <dbReference type="ARBA" id="ARBA00023136"/>
    </source>
</evidence>
<dbReference type="GO" id="GO:0046933">
    <property type="term" value="F:proton-transporting ATP synthase activity, rotational mechanism"/>
    <property type="evidence" value="ECO:0007669"/>
    <property type="project" value="UniProtKB-UniRule"/>
</dbReference>
<dbReference type="InterPro" id="IPR000711">
    <property type="entry name" value="ATPase_OSCP/dsu"/>
</dbReference>
<comment type="function">
    <text evidence="7">F(1)F(0) ATP synthase produces ATP from ADP in the presence of a proton or sodium gradient. F-type ATPases consist of two structural domains, F(1) containing the extramembraneous catalytic core and F(0) containing the membrane proton channel, linked together by a central stalk and a peripheral stalk. During catalysis, ATP synthesis in the catalytic domain of F(1) is coupled via a rotary mechanism of the central stalk subunits to proton translocation.</text>
</comment>
<evidence type="ECO:0000313" key="9">
    <source>
        <dbReference type="Proteomes" id="UP000247715"/>
    </source>
</evidence>
<gene>
    <name evidence="7" type="primary">atpH</name>
    <name evidence="8" type="ORF">BCF88_10513</name>
</gene>
<dbReference type="GO" id="GO:0005886">
    <property type="term" value="C:plasma membrane"/>
    <property type="evidence" value="ECO:0007669"/>
    <property type="project" value="UniProtKB-SubCell"/>
</dbReference>
<keyword evidence="6 7" id="KW-0066">ATP synthesis</keyword>
<dbReference type="SUPFAM" id="SSF47928">
    <property type="entry name" value="N-terminal domain of the delta subunit of the F1F0-ATP synthase"/>
    <property type="match status" value="1"/>
</dbReference>
<keyword evidence="5 7" id="KW-0472">Membrane</keyword>
<dbReference type="PANTHER" id="PTHR11910">
    <property type="entry name" value="ATP SYNTHASE DELTA CHAIN"/>
    <property type="match status" value="1"/>
</dbReference>
<comment type="similarity">
    <text evidence="7">Belongs to the ATPase delta chain family.</text>
</comment>
<dbReference type="Gene3D" id="1.10.520.20">
    <property type="entry name" value="N-terminal domain of the delta subunit of the F1F0-ATP synthase"/>
    <property type="match status" value="1"/>
</dbReference>
<dbReference type="Pfam" id="PF00213">
    <property type="entry name" value="OSCP"/>
    <property type="match status" value="1"/>
</dbReference>
<organism evidence="8 9">
    <name type="scientific">Metamycoplasma alkalescens</name>
    <dbReference type="NCBI Taxonomy" id="45363"/>
    <lineage>
        <taxon>Bacteria</taxon>
        <taxon>Bacillati</taxon>
        <taxon>Mycoplasmatota</taxon>
        <taxon>Mycoplasmoidales</taxon>
        <taxon>Metamycoplasmataceae</taxon>
        <taxon>Metamycoplasma</taxon>
    </lineage>
</organism>
<sequence>MTELNETVNNWTFALFDLARETDQLLSQISNESVQILKIIKQNKDYLKILNSFDLSMEQKNQLIDEAFSSYHPYLLNTIKLATKKHAIKYLDGILHRFIELSNDKLNIKFGYVYSTKKLTAKEITKLQNKLSSQLKSKVVLVNEIDKKLIGGIKIKVDEFLIDNSVLGKLNNIKKSIEL</sequence>
<dbReference type="InterPro" id="IPR026015">
    <property type="entry name" value="ATP_synth_OSCP/delta_N_sf"/>
</dbReference>
<dbReference type="RefSeq" id="WP_110858265.1">
    <property type="nucleotide sequence ID" value="NZ_LS991949.1"/>
</dbReference>
<dbReference type="NCBIfam" id="TIGR01145">
    <property type="entry name" value="ATP_synt_delta"/>
    <property type="match status" value="1"/>
</dbReference>